<dbReference type="Gene3D" id="3.30.420.10">
    <property type="entry name" value="Ribonuclease H-like superfamily/Ribonuclease H"/>
    <property type="match status" value="1"/>
</dbReference>
<dbReference type="NCBIfam" id="NF033546">
    <property type="entry name" value="transpos_IS21"/>
    <property type="match status" value="1"/>
</dbReference>
<keyword evidence="5" id="KW-1185">Reference proteome</keyword>
<dbReference type="AlphaFoldDB" id="A0A1V9EB69"/>
<dbReference type="EMBL" id="LVXG01000051">
    <property type="protein sequence ID" value="OQP43332.1"/>
    <property type="molecule type" value="Genomic_DNA"/>
</dbReference>
<dbReference type="InterPro" id="IPR012337">
    <property type="entry name" value="RNaseH-like_sf"/>
</dbReference>
<evidence type="ECO:0000313" key="4">
    <source>
        <dbReference type="EMBL" id="OQP43332.1"/>
    </source>
</evidence>
<organism evidence="4 5">
    <name type="scientific">Niastella yeongjuensis</name>
    <dbReference type="NCBI Taxonomy" id="354355"/>
    <lineage>
        <taxon>Bacteria</taxon>
        <taxon>Pseudomonadati</taxon>
        <taxon>Bacteroidota</taxon>
        <taxon>Chitinophagia</taxon>
        <taxon>Chitinophagales</taxon>
        <taxon>Chitinophagaceae</taxon>
        <taxon>Niastella</taxon>
    </lineage>
</organism>
<feature type="domain" description="Integrase catalytic" evidence="3">
    <location>
        <begin position="136"/>
        <end position="329"/>
    </location>
</feature>
<dbReference type="Pfam" id="PF22483">
    <property type="entry name" value="Mu-transpos_C_2"/>
    <property type="match status" value="1"/>
</dbReference>
<dbReference type="STRING" id="354355.SAMN05660816_06956"/>
<gene>
    <name evidence="4" type="ORF">A4H97_34070</name>
</gene>
<dbReference type="PANTHER" id="PTHR35004:SF8">
    <property type="entry name" value="TRANSPOSASE RV3428C-RELATED"/>
    <property type="match status" value="1"/>
</dbReference>
<dbReference type="PROSITE" id="PS50994">
    <property type="entry name" value="INTEGRASE"/>
    <property type="match status" value="1"/>
</dbReference>
<evidence type="ECO:0000256" key="1">
    <source>
        <dbReference type="ARBA" id="ARBA00009277"/>
    </source>
</evidence>
<comment type="caution">
    <text evidence="4">The sequence shown here is derived from an EMBL/GenBank/DDBJ whole genome shotgun (WGS) entry which is preliminary data.</text>
</comment>
<dbReference type="GO" id="GO:0003677">
    <property type="term" value="F:DNA binding"/>
    <property type="evidence" value="ECO:0007669"/>
    <property type="project" value="InterPro"/>
</dbReference>
<dbReference type="InterPro" id="IPR001584">
    <property type="entry name" value="Integrase_cat-core"/>
</dbReference>
<evidence type="ECO:0000259" key="3">
    <source>
        <dbReference type="PROSITE" id="PS50994"/>
    </source>
</evidence>
<dbReference type="Pfam" id="PF02796">
    <property type="entry name" value="HTH_7"/>
    <property type="match status" value="1"/>
</dbReference>
<name>A0A1V9EB69_9BACT</name>
<dbReference type="Pfam" id="PF00665">
    <property type="entry name" value="rve"/>
    <property type="match status" value="1"/>
</dbReference>
<proteinExistence type="inferred from homology"/>
<dbReference type="SUPFAM" id="SSF53098">
    <property type="entry name" value="Ribonuclease H-like"/>
    <property type="match status" value="1"/>
</dbReference>
<dbReference type="Proteomes" id="UP000192610">
    <property type="component" value="Unassembled WGS sequence"/>
</dbReference>
<sequence length="516" mass="59403">MAGKTITMSILKQIIRLRSNGVALQTIAKAVNTSRNTVKKYLRLIEVKGVGYDELLQMEDAALDGFLQDPDPADQARLESLTRLFPYFEKELSRTGVTRWVLWGEYKGQHPDGYSYSQFCDHLRQWKRSHSATMHFEHEPADKLFIDFTGKKLAIVDPQTGEVSQVEIYVAILGYSQLTFILAIPSQQKENFIYATEEAFYFFGGVPKALVPDNLKSAVQTADKYEAEVNPDFLDFANHYGTTVLPARSYKPRDKALVERAVNIAYSRIFAPLRNQVFYSLASLNQAISDLLAVHNQRCFQQRPISRRQLFEQDEKHLLTPLAAERYEIKQFKEVTVMKTGHIQLFEDKHYYSVPYRFIGRKVKVIYSASQVSIFYNKERIAYHRRSFKQYGYSTIKEHLSTTHQFVTEWNPDKFISWAGAIAPVVKDYITRILESATYPEQAYKSCVGILSYEKKVGRDRLIKAVERATFYTAYNYTIIRKILQGGLDQLAPADESHPSSPLPQHDNIRGPESYQ</sequence>
<reference evidence="5" key="1">
    <citation type="submission" date="2016-04" db="EMBL/GenBank/DDBJ databases">
        <authorList>
            <person name="Chen L."/>
            <person name="Zhuang W."/>
            <person name="Wang G."/>
        </authorList>
    </citation>
    <scope>NUCLEOTIDE SEQUENCE [LARGE SCALE GENOMIC DNA]</scope>
    <source>
        <strain evidence="5">17621</strain>
    </source>
</reference>
<dbReference type="GO" id="GO:0000150">
    <property type="term" value="F:DNA strand exchange activity"/>
    <property type="evidence" value="ECO:0007669"/>
    <property type="project" value="InterPro"/>
</dbReference>
<dbReference type="PANTHER" id="PTHR35004">
    <property type="entry name" value="TRANSPOSASE RV3428C-RELATED"/>
    <property type="match status" value="1"/>
</dbReference>
<protein>
    <recommendedName>
        <fullName evidence="3">Integrase catalytic domain-containing protein</fullName>
    </recommendedName>
</protein>
<evidence type="ECO:0000256" key="2">
    <source>
        <dbReference type="SAM" id="MobiDB-lite"/>
    </source>
</evidence>
<dbReference type="InterPro" id="IPR054353">
    <property type="entry name" value="IstA-like_C"/>
</dbReference>
<accession>A0A1V9EB69</accession>
<comment type="similarity">
    <text evidence="1">Belongs to the transposase IS21/IS408/IS1162 family.</text>
</comment>
<evidence type="ECO:0000313" key="5">
    <source>
        <dbReference type="Proteomes" id="UP000192610"/>
    </source>
</evidence>
<dbReference type="InterPro" id="IPR036397">
    <property type="entry name" value="RNaseH_sf"/>
</dbReference>
<dbReference type="InterPro" id="IPR006120">
    <property type="entry name" value="Resolvase_HTH_dom"/>
</dbReference>
<feature type="region of interest" description="Disordered" evidence="2">
    <location>
        <begin position="491"/>
        <end position="516"/>
    </location>
</feature>
<dbReference type="GO" id="GO:0015074">
    <property type="term" value="P:DNA integration"/>
    <property type="evidence" value="ECO:0007669"/>
    <property type="project" value="InterPro"/>
</dbReference>